<keyword evidence="3" id="KW-1185">Reference proteome</keyword>
<dbReference type="OrthoDB" id="5919971at2759"/>
<reference evidence="2 3" key="1">
    <citation type="submission" date="2015-01" db="EMBL/GenBank/DDBJ databases">
        <title>Evolution of Trichinella species and genotypes.</title>
        <authorList>
            <person name="Korhonen P.K."/>
            <person name="Edoardo P."/>
            <person name="Giuseppe L.R."/>
            <person name="Gasser R.B."/>
        </authorList>
    </citation>
    <scope>NUCLEOTIDE SEQUENCE [LARGE SCALE GENOMIC DNA]</scope>
    <source>
        <strain evidence="2">ISS1980</strain>
    </source>
</reference>
<sequence>MLYFAESVGEIGSTPPSHPQSQGAVERLNGFVQEKLAIWIGEKNAKDGYIWRGATIGLESYVLPKSLVDAAKTKESTERFLSSQEEANKEESLKRHEKKYEQNKSTAEKNLPHQDQAFIKARKGSAAGQSVIAAKMTRRCIKMLMLHIGQNDTLRVPDVDRALADLKNFLVVPMAECKGLYTVVCREGKLPSYLQLLIYMFYEKIYH</sequence>
<evidence type="ECO:0000313" key="2">
    <source>
        <dbReference type="EMBL" id="KRZ65837.1"/>
    </source>
</evidence>
<feature type="region of interest" description="Disordered" evidence="1">
    <location>
        <begin position="75"/>
        <end position="113"/>
    </location>
</feature>
<dbReference type="AlphaFoldDB" id="A0A0V1M1X9"/>
<evidence type="ECO:0008006" key="4">
    <source>
        <dbReference type="Google" id="ProtNLM"/>
    </source>
</evidence>
<comment type="caution">
    <text evidence="2">The sequence shown here is derived from an EMBL/GenBank/DDBJ whole genome shotgun (WGS) entry which is preliminary data.</text>
</comment>
<organism evidence="2 3">
    <name type="scientific">Trichinella papuae</name>
    <dbReference type="NCBI Taxonomy" id="268474"/>
    <lineage>
        <taxon>Eukaryota</taxon>
        <taxon>Metazoa</taxon>
        <taxon>Ecdysozoa</taxon>
        <taxon>Nematoda</taxon>
        <taxon>Enoplea</taxon>
        <taxon>Dorylaimia</taxon>
        <taxon>Trichinellida</taxon>
        <taxon>Trichinellidae</taxon>
        <taxon>Trichinella</taxon>
    </lineage>
</organism>
<name>A0A0V1M1X9_9BILA</name>
<evidence type="ECO:0000256" key="1">
    <source>
        <dbReference type="SAM" id="MobiDB-lite"/>
    </source>
</evidence>
<gene>
    <name evidence="2" type="ORF">T10_3820</name>
</gene>
<evidence type="ECO:0000313" key="3">
    <source>
        <dbReference type="Proteomes" id="UP000054843"/>
    </source>
</evidence>
<dbReference type="EMBL" id="JYDO01000289">
    <property type="protein sequence ID" value="KRZ65837.1"/>
    <property type="molecule type" value="Genomic_DNA"/>
</dbReference>
<accession>A0A0V1M1X9</accession>
<dbReference type="Proteomes" id="UP000054843">
    <property type="component" value="Unassembled WGS sequence"/>
</dbReference>
<protein>
    <recommendedName>
        <fullName evidence="4">SCAN domain-containing protein 3</fullName>
    </recommendedName>
</protein>
<feature type="compositionally biased region" description="Basic and acidic residues" evidence="1">
    <location>
        <begin position="86"/>
        <end position="112"/>
    </location>
</feature>
<proteinExistence type="predicted"/>